<evidence type="ECO:0000313" key="1">
    <source>
        <dbReference type="EMBL" id="PSN82802.1"/>
    </source>
</evidence>
<dbReference type="Pfam" id="PF13578">
    <property type="entry name" value="Methyltransf_24"/>
    <property type="match status" value="1"/>
</dbReference>
<name>A0A2R6A8N3_9ARCH</name>
<dbReference type="SUPFAM" id="SSF53335">
    <property type="entry name" value="S-adenosyl-L-methionine-dependent methyltransferases"/>
    <property type="match status" value="1"/>
</dbReference>
<comment type="caution">
    <text evidence="1">The sequence shown here is derived from an EMBL/GenBank/DDBJ whole genome shotgun (WGS) entry which is preliminary data.</text>
</comment>
<reference evidence="1 2" key="1">
    <citation type="submission" date="2017-04" db="EMBL/GenBank/DDBJ databases">
        <title>Novel microbial lineages endemic to geothermal iron-oxide mats fill important gaps in the evolutionary history of Archaea.</title>
        <authorList>
            <person name="Jay Z.J."/>
            <person name="Beam J.P."/>
            <person name="Dlakic M."/>
            <person name="Rusch D.B."/>
            <person name="Kozubal M.A."/>
            <person name="Inskeep W.P."/>
        </authorList>
    </citation>
    <scope>NUCLEOTIDE SEQUENCE [LARGE SCALE GENOMIC DNA]</scope>
    <source>
        <strain evidence="1">OSP_D</strain>
    </source>
</reference>
<evidence type="ECO:0008006" key="3">
    <source>
        <dbReference type="Google" id="ProtNLM"/>
    </source>
</evidence>
<accession>A0A2R6A8N3</accession>
<dbReference type="EMBL" id="NEXC01000051">
    <property type="protein sequence ID" value="PSN82802.1"/>
    <property type="molecule type" value="Genomic_DNA"/>
</dbReference>
<dbReference type="InterPro" id="IPR029063">
    <property type="entry name" value="SAM-dependent_MTases_sf"/>
</dbReference>
<gene>
    <name evidence="1" type="ORF">B9Q01_06950</name>
</gene>
<sequence length="206" mass="23709">MLNENLSKVLGVSLSRLKEFVNEAYKIDLDVKKMLGNKRLWALHEEKRAYLYATVKALEPQIAVETGVGPGVSTTFILSALRKGILYSIDLGEKYGEEAERYEIGFVVPDRLKQKWKLILGDSKKLLKELLDELQEIQFFLHDGEHTYENVMFELNEAWKHMKKGVIMVDNFEFNNATVEFSKRVKSKLLVLSHKEGGFAMIPKLE</sequence>
<proteinExistence type="predicted"/>
<evidence type="ECO:0000313" key="2">
    <source>
        <dbReference type="Proteomes" id="UP000240880"/>
    </source>
</evidence>
<protein>
    <recommendedName>
        <fullName evidence="3">Methyltransferase</fullName>
    </recommendedName>
</protein>
<dbReference type="Proteomes" id="UP000240880">
    <property type="component" value="Unassembled WGS sequence"/>
</dbReference>
<organism evidence="1 2">
    <name type="scientific">Candidatus Marsarchaeota G1 archaeon OSP_D</name>
    <dbReference type="NCBI Taxonomy" id="1978155"/>
    <lineage>
        <taxon>Archaea</taxon>
        <taxon>Candidatus Marsarchaeota</taxon>
        <taxon>Candidatus Marsarchaeota group 1</taxon>
    </lineage>
</organism>
<dbReference type="Gene3D" id="3.40.50.150">
    <property type="entry name" value="Vaccinia Virus protein VP39"/>
    <property type="match status" value="1"/>
</dbReference>
<dbReference type="AlphaFoldDB" id="A0A2R6A8N3"/>